<dbReference type="EMBL" id="CADCXU010008719">
    <property type="protein sequence ID" value="CAA9999383.1"/>
    <property type="molecule type" value="Genomic_DNA"/>
</dbReference>
<dbReference type="EMBL" id="CADCXU010008722">
    <property type="protein sequence ID" value="CAA9999384.1"/>
    <property type="molecule type" value="Genomic_DNA"/>
</dbReference>
<gene>
    <name evidence="1" type="ORF">NTEN_LOCUS5666</name>
    <name evidence="2" type="ORF">NTEN_LOCUS5667</name>
</gene>
<accession>A0A6H5GCA2</accession>
<name>A0A6H5GCA2_9HEMI</name>
<proteinExistence type="predicted"/>
<dbReference type="Proteomes" id="UP000479000">
    <property type="component" value="Unassembled WGS sequence"/>
</dbReference>
<organism evidence="1 3">
    <name type="scientific">Nesidiocoris tenuis</name>
    <dbReference type="NCBI Taxonomy" id="355587"/>
    <lineage>
        <taxon>Eukaryota</taxon>
        <taxon>Metazoa</taxon>
        <taxon>Ecdysozoa</taxon>
        <taxon>Arthropoda</taxon>
        <taxon>Hexapoda</taxon>
        <taxon>Insecta</taxon>
        <taxon>Pterygota</taxon>
        <taxon>Neoptera</taxon>
        <taxon>Paraneoptera</taxon>
        <taxon>Hemiptera</taxon>
        <taxon>Heteroptera</taxon>
        <taxon>Panheteroptera</taxon>
        <taxon>Cimicomorpha</taxon>
        <taxon>Miridae</taxon>
        <taxon>Dicyphina</taxon>
        <taxon>Nesidiocoris</taxon>
    </lineage>
</organism>
<dbReference type="AlphaFoldDB" id="A0A6H5GCA2"/>
<keyword evidence="3" id="KW-1185">Reference proteome</keyword>
<evidence type="ECO:0000313" key="1">
    <source>
        <dbReference type="EMBL" id="CAA9999383.1"/>
    </source>
</evidence>
<sequence>MRSVSTWIDKSTSNLLFRPTNGKNRISRILSGENKFSSLEKRGTCLSTRIMDPPLPHPLAELEEH</sequence>
<evidence type="ECO:0000313" key="2">
    <source>
        <dbReference type="EMBL" id="CAA9999384.1"/>
    </source>
</evidence>
<protein>
    <submittedName>
        <fullName evidence="1">Uncharacterized protein</fullName>
    </submittedName>
</protein>
<feature type="non-terminal residue" evidence="1">
    <location>
        <position position="65"/>
    </location>
</feature>
<reference evidence="1 3" key="1">
    <citation type="submission" date="2020-02" db="EMBL/GenBank/DDBJ databases">
        <authorList>
            <person name="Ferguson B K."/>
        </authorList>
    </citation>
    <scope>NUCLEOTIDE SEQUENCE [LARGE SCALE GENOMIC DNA]</scope>
</reference>
<evidence type="ECO:0000313" key="3">
    <source>
        <dbReference type="Proteomes" id="UP000479000"/>
    </source>
</evidence>